<keyword evidence="2" id="KW-1185">Reference proteome</keyword>
<sequence>MKRYSKSVKVHLPSKEPDGWWSVEVKFVTSCHSLFHNCQHLLLVLSPVERCFLDFLAEKMDNRNWVPVTKKLKSDFRVFLEEVTSNEMSKSERTLETYLKKFVDLKLLIRSNEVSGGYFVNPKYMFKGTLKERERVIKGLFEKAANGKVSFEPLLDKPISEYFDDHEGKLFAR</sequence>
<evidence type="ECO:0008006" key="3">
    <source>
        <dbReference type="Google" id="ProtNLM"/>
    </source>
</evidence>
<dbReference type="AlphaFoldDB" id="A0A1H6A4B6"/>
<protein>
    <recommendedName>
        <fullName evidence="3">Plasmid replication protein RepL domain-containing protein</fullName>
    </recommendedName>
</protein>
<proteinExistence type="predicted"/>
<accession>A0A1H6A4B6</accession>
<evidence type="ECO:0000313" key="1">
    <source>
        <dbReference type="EMBL" id="SEG43202.1"/>
    </source>
</evidence>
<reference evidence="2" key="1">
    <citation type="submission" date="2016-10" db="EMBL/GenBank/DDBJ databases">
        <authorList>
            <person name="Varghese N."/>
            <person name="Submissions S."/>
        </authorList>
    </citation>
    <scope>NUCLEOTIDE SEQUENCE [LARGE SCALE GENOMIC DNA]</scope>
    <source>
        <strain evidence="2">DSM 17298</strain>
    </source>
</reference>
<evidence type="ECO:0000313" key="2">
    <source>
        <dbReference type="Proteomes" id="UP000236736"/>
    </source>
</evidence>
<dbReference type="EMBL" id="FNVR01000036">
    <property type="protein sequence ID" value="SEG43202.1"/>
    <property type="molecule type" value="Genomic_DNA"/>
</dbReference>
<organism evidence="1 2">
    <name type="scientific">Algoriphagus boritolerans DSM 17298 = JCM 18970</name>
    <dbReference type="NCBI Taxonomy" id="1120964"/>
    <lineage>
        <taxon>Bacteria</taxon>
        <taxon>Pseudomonadati</taxon>
        <taxon>Bacteroidota</taxon>
        <taxon>Cytophagia</taxon>
        <taxon>Cytophagales</taxon>
        <taxon>Cyclobacteriaceae</taxon>
        <taxon>Algoriphagus</taxon>
    </lineage>
</organism>
<name>A0A1H6A4B6_9BACT</name>
<dbReference type="Proteomes" id="UP000236736">
    <property type="component" value="Unassembled WGS sequence"/>
</dbReference>
<gene>
    <name evidence="1" type="ORF">SAMN03080598_03903</name>
</gene>